<dbReference type="Pfam" id="PF03195">
    <property type="entry name" value="LOB"/>
    <property type="match status" value="1"/>
</dbReference>
<dbReference type="PANTHER" id="PTHR31301">
    <property type="entry name" value="LOB DOMAIN-CONTAINING PROTEIN 4-RELATED"/>
    <property type="match status" value="1"/>
</dbReference>
<dbReference type="InterPro" id="IPR004883">
    <property type="entry name" value="LOB"/>
</dbReference>
<keyword evidence="4" id="KW-1185">Reference proteome</keyword>
<dbReference type="AlphaFoldDB" id="A0AAN8UFK9"/>
<comment type="caution">
    <text evidence="3">The sequence shown here is derived from an EMBL/GenBank/DDBJ whole genome shotgun (WGS) entry which is preliminary data.</text>
</comment>
<dbReference type="PANTHER" id="PTHR31301:SF67">
    <property type="entry name" value="LOB DOMAIN-CONTAINING PROTEIN 22"/>
    <property type="match status" value="1"/>
</dbReference>
<organism evidence="3 4">
    <name type="scientific">Dillenia turbinata</name>
    <dbReference type="NCBI Taxonomy" id="194707"/>
    <lineage>
        <taxon>Eukaryota</taxon>
        <taxon>Viridiplantae</taxon>
        <taxon>Streptophyta</taxon>
        <taxon>Embryophyta</taxon>
        <taxon>Tracheophyta</taxon>
        <taxon>Spermatophyta</taxon>
        <taxon>Magnoliopsida</taxon>
        <taxon>eudicotyledons</taxon>
        <taxon>Gunneridae</taxon>
        <taxon>Pentapetalae</taxon>
        <taxon>Dilleniales</taxon>
        <taxon>Dilleniaceae</taxon>
        <taxon>Dillenia</taxon>
    </lineage>
</organism>
<name>A0AAN8UFK9_9MAGN</name>
<proteinExistence type="inferred from homology"/>
<dbReference type="Proteomes" id="UP001370490">
    <property type="component" value="Unassembled WGS sequence"/>
</dbReference>
<reference evidence="3 4" key="1">
    <citation type="submission" date="2023-12" db="EMBL/GenBank/DDBJ databases">
        <title>A high-quality genome assembly for Dillenia turbinata (Dilleniales).</title>
        <authorList>
            <person name="Chanderbali A."/>
        </authorList>
    </citation>
    <scope>NUCLEOTIDE SEQUENCE [LARGE SCALE GENOMIC DNA]</scope>
    <source>
        <strain evidence="3">LSX21</strain>
        <tissue evidence="3">Leaf</tissue>
    </source>
</reference>
<comment type="similarity">
    <text evidence="1">Belongs to the LOB domain-containing protein family.</text>
</comment>
<dbReference type="EMBL" id="JBAMMX010000028">
    <property type="protein sequence ID" value="KAK6911884.1"/>
    <property type="molecule type" value="Genomic_DNA"/>
</dbReference>
<sequence>MSIPRVGNGTQACAACRHQRRKCAPDCILAPFFPHDRQRQFLNAHKLFGVSNITKIIRDLDPHQKEEAMRTIIIQSDVRASDPVGGCYKIILDLQCQIEYNKAELDLVLHQLAICRAQAQAQTRAQQIQIPEPDTALTCDSLNADPLDAYNPIQYQQLQQQEEQFVIQENHNLQDVASWVMQDASASTLQIKQAFVNEYDDIKPLFVISG</sequence>
<feature type="domain" description="LOB" evidence="2">
    <location>
        <begin position="11"/>
        <end position="112"/>
    </location>
</feature>
<protein>
    <submittedName>
        <fullName evidence="3">Lateral organ boundaries, LOB</fullName>
    </submittedName>
</protein>
<evidence type="ECO:0000313" key="4">
    <source>
        <dbReference type="Proteomes" id="UP001370490"/>
    </source>
</evidence>
<dbReference type="PROSITE" id="PS50891">
    <property type="entry name" value="LOB"/>
    <property type="match status" value="1"/>
</dbReference>
<gene>
    <name evidence="3" type="ORF">RJ641_023977</name>
</gene>
<evidence type="ECO:0000313" key="3">
    <source>
        <dbReference type="EMBL" id="KAK6911884.1"/>
    </source>
</evidence>
<evidence type="ECO:0000259" key="2">
    <source>
        <dbReference type="PROSITE" id="PS50891"/>
    </source>
</evidence>
<accession>A0AAN8UFK9</accession>
<evidence type="ECO:0000256" key="1">
    <source>
        <dbReference type="ARBA" id="ARBA00005474"/>
    </source>
</evidence>